<evidence type="ECO:0000259" key="1">
    <source>
        <dbReference type="Pfam" id="PF01636"/>
    </source>
</evidence>
<protein>
    <submittedName>
        <fullName evidence="2">Predicted kinase, aminoglycoside phosphotransferase (APT) family</fullName>
    </submittedName>
</protein>
<dbReference type="GeneID" id="99985787"/>
<evidence type="ECO:0000313" key="2">
    <source>
        <dbReference type="EMBL" id="SEV98208.1"/>
    </source>
</evidence>
<dbReference type="GO" id="GO:0016301">
    <property type="term" value="F:kinase activity"/>
    <property type="evidence" value="ECO:0007669"/>
    <property type="project" value="UniProtKB-KW"/>
</dbReference>
<name>A0A1I0NAA8_9BACT</name>
<dbReference type="OrthoDB" id="526037at2"/>
<proteinExistence type="predicted"/>
<reference evidence="3" key="1">
    <citation type="submission" date="2016-10" db="EMBL/GenBank/DDBJ databases">
        <authorList>
            <person name="Varghese N."/>
            <person name="Submissions S."/>
        </authorList>
    </citation>
    <scope>NUCLEOTIDE SEQUENCE [LARGE SCALE GENOMIC DNA]</scope>
    <source>
        <strain evidence="3">CGMCC 1.12402</strain>
    </source>
</reference>
<dbReference type="RefSeq" id="WP_090257463.1">
    <property type="nucleotide sequence ID" value="NZ_FOIR01000001.1"/>
</dbReference>
<dbReference type="SUPFAM" id="SSF56112">
    <property type="entry name" value="Protein kinase-like (PK-like)"/>
    <property type="match status" value="1"/>
</dbReference>
<feature type="domain" description="Aminoglycoside phosphotransferase" evidence="1">
    <location>
        <begin position="19"/>
        <end position="247"/>
    </location>
</feature>
<dbReference type="InterPro" id="IPR002575">
    <property type="entry name" value="Aminoglycoside_PTrfase"/>
</dbReference>
<accession>A0A1I0NAA8</accession>
<dbReference type="AlphaFoldDB" id="A0A1I0NAA8"/>
<evidence type="ECO:0000313" key="3">
    <source>
        <dbReference type="Proteomes" id="UP000199437"/>
    </source>
</evidence>
<dbReference type="STRING" id="1267423.SAMN05216290_1050"/>
<gene>
    <name evidence="2" type="ORF">SAMN05216290_1050</name>
</gene>
<organism evidence="2 3">
    <name type="scientific">Roseivirga pacifica</name>
    <dbReference type="NCBI Taxonomy" id="1267423"/>
    <lineage>
        <taxon>Bacteria</taxon>
        <taxon>Pseudomonadati</taxon>
        <taxon>Bacteroidota</taxon>
        <taxon>Cytophagia</taxon>
        <taxon>Cytophagales</taxon>
        <taxon>Roseivirgaceae</taxon>
        <taxon>Roseivirga</taxon>
    </lineage>
</organism>
<keyword evidence="3" id="KW-1185">Reference proteome</keyword>
<dbReference type="EMBL" id="FOIR01000001">
    <property type="protein sequence ID" value="SEV98208.1"/>
    <property type="molecule type" value="Genomic_DNA"/>
</dbReference>
<keyword evidence="2" id="KW-0418">Kinase</keyword>
<dbReference type="Proteomes" id="UP000199437">
    <property type="component" value="Unassembled WGS sequence"/>
</dbReference>
<dbReference type="Pfam" id="PF01636">
    <property type="entry name" value="APH"/>
    <property type="match status" value="1"/>
</dbReference>
<dbReference type="Gene3D" id="3.90.1200.10">
    <property type="match status" value="1"/>
</dbReference>
<dbReference type="InterPro" id="IPR011009">
    <property type="entry name" value="Kinase-like_dom_sf"/>
</dbReference>
<keyword evidence="2" id="KW-0808">Transferase</keyword>
<sequence>MRAEEALKYFQIEGAVEQIAPFGLGHINDTYIVRTSEGEYLLQQVNTQVFKKPEVLEQNIARVVQKFPKLFPAQLKATENRYHLIGQDFCWRMQAFMSDTYSPNEVKSEAETRAVASGYAQMMAAFVTEDASNYELPIPRFHDLNWRLEQLDDAINTNFSNRLEGSKTELEGINSFRWVAEKMDELIAEGLPLRLCHNDTKTGNILLNKADKSFAKVIDLDTLGPGYVLNDYGDIMRSLFTIAPENEADHTKIVVRPAYLDILKEEFQSLLAQKLTPIELQTLEFGGLCMTYITAIRFFTDYLNGDIYYKTSFDKENLVRAKNQLRLLELMKDYVD</sequence>